<protein>
    <submittedName>
        <fullName evidence="1">Spore coat protein CotF</fullName>
    </submittedName>
</protein>
<keyword evidence="1" id="KW-0167">Capsid protein</keyword>
<keyword evidence="1" id="KW-0946">Virion</keyword>
<gene>
    <name evidence="1" type="ORF">R28058_05451</name>
</gene>
<proteinExistence type="predicted"/>
<sequence>MQEKEMISDYLSSINASLAGYGGIIAQTENEQLRKTLQDMRNQDEIRQYNLFKKAKEKGYYIPAQPAAESEVSIVKQQLSQG</sequence>
<accession>A0A0C7P7Q4</accession>
<reference evidence="1 2" key="1">
    <citation type="submission" date="2015-01" db="EMBL/GenBank/DDBJ databases">
        <authorList>
            <person name="Aslett A.Martin."/>
            <person name="De Silva Nishadi"/>
        </authorList>
    </citation>
    <scope>NUCLEOTIDE SEQUENCE [LARGE SCALE GENOMIC DNA]</scope>
    <source>
        <strain evidence="1 2">R28058</strain>
    </source>
</reference>
<dbReference type="Proteomes" id="UP000049127">
    <property type="component" value="Unassembled WGS sequence"/>
</dbReference>
<dbReference type="AlphaFoldDB" id="A0A0C7P7Q4"/>
<dbReference type="RefSeq" id="WP_055334438.1">
    <property type="nucleotide sequence ID" value="NZ_CDNF01000003.1"/>
</dbReference>
<organism evidence="1 2">
    <name type="scientific">Paraclostridium sordellii</name>
    <name type="common">Clostridium sordellii</name>
    <dbReference type="NCBI Taxonomy" id="1505"/>
    <lineage>
        <taxon>Bacteria</taxon>
        <taxon>Bacillati</taxon>
        <taxon>Bacillota</taxon>
        <taxon>Clostridia</taxon>
        <taxon>Peptostreptococcales</taxon>
        <taxon>Peptostreptococcaceae</taxon>
        <taxon>Paraclostridium</taxon>
    </lineage>
</organism>
<dbReference type="Pfam" id="PF07875">
    <property type="entry name" value="Coat_F"/>
    <property type="match status" value="1"/>
</dbReference>
<name>A0A0C7P7Q4_PARSO</name>
<evidence type="ECO:0000313" key="1">
    <source>
        <dbReference type="EMBL" id="CEQ02812.1"/>
    </source>
</evidence>
<dbReference type="OrthoDB" id="1683800at2"/>
<evidence type="ECO:0000313" key="2">
    <source>
        <dbReference type="Proteomes" id="UP000049127"/>
    </source>
</evidence>
<dbReference type="InterPro" id="IPR012851">
    <property type="entry name" value="Spore_coat_CotF-like"/>
</dbReference>
<dbReference type="EMBL" id="CEKZ01000003">
    <property type="protein sequence ID" value="CEQ02812.1"/>
    <property type="molecule type" value="Genomic_DNA"/>
</dbReference>